<evidence type="ECO:0000313" key="2">
    <source>
        <dbReference type="Proteomes" id="UP000198767"/>
    </source>
</evidence>
<gene>
    <name evidence="1" type="ORF">SAMN04488118_10357</name>
</gene>
<dbReference type="AlphaFoldDB" id="A0A1G5Q6Q2"/>
<protein>
    <submittedName>
        <fullName evidence="1">Uncharacterized protein</fullName>
    </submittedName>
</protein>
<sequence>MTMPDLKADCSQCAALCCVAYPFDASEEFAIVKETDTPCPNLADDFRCSIHADLTCKGFGGCVAYSCAGAGQRITQELFDGETWRDDPDLLPHMTYALRIIRPIHEALLILKEARTLPLSAEYARRCDALIQALCPQDATSIWDFEEAEVQDALAAVPEFIPELAPFVPRSD</sequence>
<organism evidence="1 2">
    <name type="scientific">Epibacterium ulvae</name>
    <dbReference type="NCBI Taxonomy" id="1156985"/>
    <lineage>
        <taxon>Bacteria</taxon>
        <taxon>Pseudomonadati</taxon>
        <taxon>Pseudomonadota</taxon>
        <taxon>Alphaproteobacteria</taxon>
        <taxon>Rhodobacterales</taxon>
        <taxon>Roseobacteraceae</taxon>
        <taxon>Epibacterium</taxon>
    </lineage>
</organism>
<reference evidence="1 2" key="1">
    <citation type="submission" date="2016-10" db="EMBL/GenBank/DDBJ databases">
        <authorList>
            <person name="de Groot N.N."/>
        </authorList>
    </citation>
    <scope>NUCLEOTIDE SEQUENCE [LARGE SCALE GENOMIC DNA]</scope>
    <source>
        <strain evidence="1 2">U95</strain>
    </source>
</reference>
<dbReference type="EMBL" id="FMWG01000003">
    <property type="protein sequence ID" value="SCZ57298.1"/>
    <property type="molecule type" value="Genomic_DNA"/>
</dbReference>
<keyword evidence="2" id="KW-1185">Reference proteome</keyword>
<dbReference type="Proteomes" id="UP000198767">
    <property type="component" value="Unassembled WGS sequence"/>
</dbReference>
<name>A0A1G5Q6Q2_9RHOB</name>
<evidence type="ECO:0000313" key="1">
    <source>
        <dbReference type="EMBL" id="SCZ57298.1"/>
    </source>
</evidence>
<dbReference type="RefSeq" id="WP_232716216.1">
    <property type="nucleotide sequence ID" value="NZ_CANMPF010000014.1"/>
</dbReference>
<accession>A0A1G5Q6Q2</accession>
<dbReference type="STRING" id="1156985.SAMN04488118_10357"/>
<proteinExistence type="predicted"/>